<keyword evidence="6" id="KW-1185">Reference proteome</keyword>
<evidence type="ECO:0000256" key="4">
    <source>
        <dbReference type="SAM" id="Phobius"/>
    </source>
</evidence>
<reference evidence="5" key="1">
    <citation type="submission" date="2020-08" db="EMBL/GenBank/DDBJ databases">
        <title>Genome public.</title>
        <authorList>
            <person name="Liu C."/>
            <person name="Sun Q."/>
        </authorList>
    </citation>
    <scope>NUCLEOTIDE SEQUENCE</scope>
    <source>
        <strain evidence="5">BX8</strain>
    </source>
</reference>
<dbReference type="Gene3D" id="3.90.550.10">
    <property type="entry name" value="Spore Coat Polysaccharide Biosynthesis Protein SpsA, Chain A"/>
    <property type="match status" value="1"/>
</dbReference>
<dbReference type="EMBL" id="JACONZ010000002">
    <property type="protein sequence ID" value="MBC5581105.1"/>
    <property type="molecule type" value="Genomic_DNA"/>
</dbReference>
<dbReference type="Pfam" id="PF13641">
    <property type="entry name" value="Glyco_tranf_2_3"/>
    <property type="match status" value="1"/>
</dbReference>
<gene>
    <name evidence="5" type="ORF">H8S23_06265</name>
</gene>
<dbReference type="PANTHER" id="PTHR43630">
    <property type="entry name" value="POLY-BETA-1,6-N-ACETYL-D-GLUCOSAMINE SYNTHASE"/>
    <property type="match status" value="1"/>
</dbReference>
<keyword evidence="4" id="KW-0812">Transmembrane</keyword>
<dbReference type="Proteomes" id="UP000659630">
    <property type="component" value="Unassembled WGS sequence"/>
</dbReference>
<proteinExistence type="inferred from homology"/>
<dbReference type="CDD" id="cd06438">
    <property type="entry name" value="EpsO_like"/>
    <property type="match status" value="1"/>
</dbReference>
<dbReference type="AlphaFoldDB" id="A0A923L0U4"/>
<evidence type="ECO:0000256" key="1">
    <source>
        <dbReference type="ARBA" id="ARBA00006739"/>
    </source>
</evidence>
<keyword evidence="2" id="KW-0328">Glycosyltransferase</keyword>
<comment type="caution">
    <text evidence="5">The sequence shown here is derived from an EMBL/GenBank/DDBJ whole genome shotgun (WGS) entry which is preliminary data.</text>
</comment>
<dbReference type="PANTHER" id="PTHR43630:SF1">
    <property type="entry name" value="POLY-BETA-1,6-N-ACETYL-D-GLUCOSAMINE SYNTHASE"/>
    <property type="match status" value="1"/>
</dbReference>
<evidence type="ECO:0000313" key="6">
    <source>
        <dbReference type="Proteomes" id="UP000659630"/>
    </source>
</evidence>
<evidence type="ECO:0000313" key="5">
    <source>
        <dbReference type="EMBL" id="MBC5581105.1"/>
    </source>
</evidence>
<feature type="transmembrane region" description="Helical" evidence="4">
    <location>
        <begin position="330"/>
        <end position="360"/>
    </location>
</feature>
<dbReference type="SUPFAM" id="SSF53448">
    <property type="entry name" value="Nucleotide-diphospho-sugar transferases"/>
    <property type="match status" value="1"/>
</dbReference>
<feature type="transmembrane region" description="Helical" evidence="4">
    <location>
        <begin position="301"/>
        <end position="323"/>
    </location>
</feature>
<protein>
    <submittedName>
        <fullName evidence="5">Glycosyltransferase family 2 protein</fullName>
    </submittedName>
</protein>
<dbReference type="InterPro" id="IPR029044">
    <property type="entry name" value="Nucleotide-diphossugar_trans"/>
</dbReference>
<dbReference type="GO" id="GO:0016757">
    <property type="term" value="F:glycosyltransferase activity"/>
    <property type="evidence" value="ECO:0007669"/>
    <property type="project" value="UniProtKB-KW"/>
</dbReference>
<name>A0A923L0U4_9FIRM</name>
<accession>A0A923L0U4</accession>
<keyword evidence="4" id="KW-0472">Membrane</keyword>
<sequence length="415" mass="45123">MSLNLLIALMAVPGLFLAAYGLYFAGIALFGLRRRAHYEPAAPRTRFAVVIAARNEEAVIGNLVDSLLRQDYPRALYDVIVAPNNCTDGTEVAARAHGARIFRPQGQVKSKGEVLRQAVEKVVLAEGYDAMCVFDADNLVDPAFLSRMNDARQAGAGAAQGFRDSKNPRQSAVSGCYSICYWMLSHFYNNARAVLGLSALVNGSGFMVTAALLRRLGGWNTRTMTEDYEFSAQCVLAGERVFFVPEAVIYDEQPLTFRQSWKQRRRWTTGSLQGLELYGGRLFAHAVSEHDMVSFDMYLTFLSPIIQVASAAAGALAAGLMIWQGRLEPVHLLIAAAAAAGSVLASAVGCAVVALAAVLMKKTPLPGMAKSILSFWLFMGSWMVITLVSMVRRQKSWDPIAHTSALTIDEVGRTA</sequence>
<feature type="transmembrane region" description="Helical" evidence="4">
    <location>
        <begin position="193"/>
        <end position="213"/>
    </location>
</feature>
<feature type="transmembrane region" description="Helical" evidence="4">
    <location>
        <begin position="6"/>
        <end position="30"/>
    </location>
</feature>
<keyword evidence="4" id="KW-1133">Transmembrane helix</keyword>
<organism evidence="5 6">
    <name type="scientific">Anaerofilum hominis</name>
    <dbReference type="NCBI Taxonomy" id="2763016"/>
    <lineage>
        <taxon>Bacteria</taxon>
        <taxon>Bacillati</taxon>
        <taxon>Bacillota</taxon>
        <taxon>Clostridia</taxon>
        <taxon>Eubacteriales</taxon>
        <taxon>Oscillospiraceae</taxon>
        <taxon>Anaerofilum</taxon>
    </lineage>
</organism>
<evidence type="ECO:0000256" key="2">
    <source>
        <dbReference type="ARBA" id="ARBA00022676"/>
    </source>
</evidence>
<comment type="similarity">
    <text evidence="1">Belongs to the glycosyltransferase 2 family.</text>
</comment>
<keyword evidence="3" id="KW-0808">Transferase</keyword>
<evidence type="ECO:0000256" key="3">
    <source>
        <dbReference type="ARBA" id="ARBA00022679"/>
    </source>
</evidence>
<feature type="transmembrane region" description="Helical" evidence="4">
    <location>
        <begin position="372"/>
        <end position="391"/>
    </location>
</feature>
<dbReference type="RefSeq" id="WP_186887474.1">
    <property type="nucleotide sequence ID" value="NZ_JACONZ010000002.1"/>
</dbReference>